<feature type="compositionally biased region" description="Basic residues" evidence="1">
    <location>
        <begin position="129"/>
        <end position="143"/>
    </location>
</feature>
<evidence type="ECO:0000313" key="2">
    <source>
        <dbReference type="EMBL" id="EFX89699.1"/>
    </source>
</evidence>
<feature type="compositionally biased region" description="Basic and acidic residues" evidence="1">
    <location>
        <begin position="79"/>
        <end position="97"/>
    </location>
</feature>
<keyword evidence="3" id="KW-1185">Reference proteome</keyword>
<dbReference type="KEGG" id="dpx:DAPPUDRAFT_233098"/>
<dbReference type="Proteomes" id="UP000000305">
    <property type="component" value="Unassembled WGS sequence"/>
</dbReference>
<proteinExistence type="predicted"/>
<feature type="region of interest" description="Disordered" evidence="1">
    <location>
        <begin position="40"/>
        <end position="147"/>
    </location>
</feature>
<accession>E9FT69</accession>
<dbReference type="AlphaFoldDB" id="E9FT69"/>
<feature type="region of interest" description="Disordered" evidence="1">
    <location>
        <begin position="1"/>
        <end position="24"/>
    </location>
</feature>
<dbReference type="InParanoid" id="E9FT69"/>
<organism evidence="2 3">
    <name type="scientific">Daphnia pulex</name>
    <name type="common">Water flea</name>
    <dbReference type="NCBI Taxonomy" id="6669"/>
    <lineage>
        <taxon>Eukaryota</taxon>
        <taxon>Metazoa</taxon>
        <taxon>Ecdysozoa</taxon>
        <taxon>Arthropoda</taxon>
        <taxon>Crustacea</taxon>
        <taxon>Branchiopoda</taxon>
        <taxon>Diplostraca</taxon>
        <taxon>Cladocera</taxon>
        <taxon>Anomopoda</taxon>
        <taxon>Daphniidae</taxon>
        <taxon>Daphnia</taxon>
    </lineage>
</organism>
<reference evidence="2 3" key="1">
    <citation type="journal article" date="2011" name="Science">
        <title>The ecoresponsive genome of Daphnia pulex.</title>
        <authorList>
            <person name="Colbourne J.K."/>
            <person name="Pfrender M.E."/>
            <person name="Gilbert D."/>
            <person name="Thomas W.K."/>
            <person name="Tucker A."/>
            <person name="Oakley T.H."/>
            <person name="Tokishita S."/>
            <person name="Aerts A."/>
            <person name="Arnold G.J."/>
            <person name="Basu M.K."/>
            <person name="Bauer D.J."/>
            <person name="Caceres C.E."/>
            <person name="Carmel L."/>
            <person name="Casola C."/>
            <person name="Choi J.H."/>
            <person name="Detter J.C."/>
            <person name="Dong Q."/>
            <person name="Dusheyko S."/>
            <person name="Eads B.D."/>
            <person name="Frohlich T."/>
            <person name="Geiler-Samerotte K.A."/>
            <person name="Gerlach D."/>
            <person name="Hatcher P."/>
            <person name="Jogdeo S."/>
            <person name="Krijgsveld J."/>
            <person name="Kriventseva E.V."/>
            <person name="Kultz D."/>
            <person name="Laforsch C."/>
            <person name="Lindquist E."/>
            <person name="Lopez J."/>
            <person name="Manak J.R."/>
            <person name="Muller J."/>
            <person name="Pangilinan J."/>
            <person name="Patwardhan R.P."/>
            <person name="Pitluck S."/>
            <person name="Pritham E.J."/>
            <person name="Rechtsteiner A."/>
            <person name="Rho M."/>
            <person name="Rogozin I.B."/>
            <person name="Sakarya O."/>
            <person name="Salamov A."/>
            <person name="Schaack S."/>
            <person name="Shapiro H."/>
            <person name="Shiga Y."/>
            <person name="Skalitzky C."/>
            <person name="Smith Z."/>
            <person name="Souvorov A."/>
            <person name="Sung W."/>
            <person name="Tang Z."/>
            <person name="Tsuchiya D."/>
            <person name="Tu H."/>
            <person name="Vos H."/>
            <person name="Wang M."/>
            <person name="Wolf Y.I."/>
            <person name="Yamagata H."/>
            <person name="Yamada T."/>
            <person name="Ye Y."/>
            <person name="Shaw J.R."/>
            <person name="Andrews J."/>
            <person name="Crease T.J."/>
            <person name="Tang H."/>
            <person name="Lucas S.M."/>
            <person name="Robertson H.M."/>
            <person name="Bork P."/>
            <person name="Koonin E.V."/>
            <person name="Zdobnov E.M."/>
            <person name="Grigoriev I.V."/>
            <person name="Lynch M."/>
            <person name="Boore J.L."/>
        </authorList>
    </citation>
    <scope>NUCLEOTIDE SEQUENCE [LARGE SCALE GENOMIC DNA]</scope>
</reference>
<sequence length="158" mass="17443">MLPLRPSSTAFPEEPGAAAADTSEPIQLVVMCVRRLPLAKTRRQKNNQGAPPLSSVAAVSHPATGSARNTVGDPFSRLRMQERKNRRHDDCGTDKIPQHITGFQQSGSDIPFFSPSDNIQRMRPQGQQQRKRPAKETRGRRREKLGPMVVVVVSPATL</sequence>
<evidence type="ECO:0000256" key="1">
    <source>
        <dbReference type="SAM" id="MobiDB-lite"/>
    </source>
</evidence>
<name>E9FT69_DAPPU</name>
<dbReference type="HOGENOM" id="CLU_1671102_0_0_1"/>
<protein>
    <submittedName>
        <fullName evidence="2">Uncharacterized protein</fullName>
    </submittedName>
</protein>
<gene>
    <name evidence="2" type="ORF">DAPPUDRAFT_233098</name>
</gene>
<evidence type="ECO:0000313" key="3">
    <source>
        <dbReference type="Proteomes" id="UP000000305"/>
    </source>
</evidence>
<feature type="compositionally biased region" description="Polar residues" evidence="1">
    <location>
        <begin position="1"/>
        <end position="10"/>
    </location>
</feature>
<dbReference type="EMBL" id="GL732524">
    <property type="protein sequence ID" value="EFX89699.1"/>
    <property type="molecule type" value="Genomic_DNA"/>
</dbReference>